<evidence type="ECO:0000313" key="2">
    <source>
        <dbReference type="EMBL" id="TMQ58511.1"/>
    </source>
</evidence>
<dbReference type="EMBL" id="VBOS01000074">
    <property type="protein sequence ID" value="TMQ58511.1"/>
    <property type="molecule type" value="Genomic_DNA"/>
</dbReference>
<feature type="region of interest" description="Disordered" evidence="1">
    <location>
        <begin position="393"/>
        <end position="412"/>
    </location>
</feature>
<accession>A0A538T4E8</accession>
<feature type="compositionally biased region" description="Basic residues" evidence="1">
    <location>
        <begin position="401"/>
        <end position="412"/>
    </location>
</feature>
<proteinExistence type="predicted"/>
<organism evidence="2 3">
    <name type="scientific">Eiseniibacteriota bacterium</name>
    <dbReference type="NCBI Taxonomy" id="2212470"/>
    <lineage>
        <taxon>Bacteria</taxon>
        <taxon>Candidatus Eiseniibacteriota</taxon>
    </lineage>
</organism>
<evidence type="ECO:0000256" key="1">
    <source>
        <dbReference type="SAM" id="MobiDB-lite"/>
    </source>
</evidence>
<dbReference type="Proteomes" id="UP000317716">
    <property type="component" value="Unassembled WGS sequence"/>
</dbReference>
<comment type="caution">
    <text evidence="2">The sequence shown here is derived from an EMBL/GenBank/DDBJ whole genome shotgun (WGS) entry which is preliminary data.</text>
</comment>
<evidence type="ECO:0000313" key="3">
    <source>
        <dbReference type="Proteomes" id="UP000317716"/>
    </source>
</evidence>
<sequence>MNRPLVMNNGGTITSGDGGGTFSIKMPYDMGGTLDSRFGGRLVADGGDLTVSLGTLFQGTVQRGEAGGAVNIGIATLQNLTVAAGAELGVTGHADLMAAGTSLTNNGTVRVKGSINFGIYNGDYQIFLGGKGVMILDGGTLGSGTGATLVNQAGQTITGCGTINSPFVNEGTVDFNCGGSQSARFPGPVVNRGRVRVLRGKLSISGAAASITNHGTISASSDTITLEKGAAIDNTGGLLAADGGNVYLGGASGATVTGGRLDAGGGSVKAWKAASMRGPGFESGSFQVQKAVTLRDVTLGAAGTLVTTAGGVTTLAGAQFVNQGTNRIAGTLVVSPETNYIQTSGATVLERGTISATRDLQILGGTLSGMAANKPLASPTSASAPQALQFYARTGTTGPRVRCRGPRSRAHR</sequence>
<reference evidence="2 3" key="1">
    <citation type="journal article" date="2019" name="Nat. Microbiol.">
        <title>Mediterranean grassland soil C-N compound turnover is dependent on rainfall and depth, and is mediated by genomically divergent microorganisms.</title>
        <authorList>
            <person name="Diamond S."/>
            <person name="Andeer P.F."/>
            <person name="Li Z."/>
            <person name="Crits-Christoph A."/>
            <person name="Burstein D."/>
            <person name="Anantharaman K."/>
            <person name="Lane K.R."/>
            <person name="Thomas B.C."/>
            <person name="Pan C."/>
            <person name="Northen T.R."/>
            <person name="Banfield J.F."/>
        </authorList>
    </citation>
    <scope>NUCLEOTIDE SEQUENCE [LARGE SCALE GENOMIC DNA]</scope>
    <source>
        <strain evidence="2">WS_2</strain>
    </source>
</reference>
<gene>
    <name evidence="2" type="ORF">E6K72_02435</name>
</gene>
<name>A0A538T4E8_UNCEI</name>
<dbReference type="AlphaFoldDB" id="A0A538T4E8"/>
<protein>
    <submittedName>
        <fullName evidence="2">Uncharacterized protein</fullName>
    </submittedName>
</protein>